<accession>A0A8C5LYG9</accession>
<dbReference type="OrthoDB" id="9886994at2759"/>
<dbReference type="Proteomes" id="UP000694569">
    <property type="component" value="Unplaced"/>
</dbReference>
<reference evidence="1" key="1">
    <citation type="submission" date="2025-08" db="UniProtKB">
        <authorList>
            <consortium name="Ensembl"/>
        </authorList>
    </citation>
    <scope>IDENTIFICATION</scope>
</reference>
<dbReference type="GeneTree" id="ENSGT00940000162903"/>
<dbReference type="PANTHER" id="PTHR46880">
    <property type="entry name" value="RAS-ASSOCIATING DOMAIN-CONTAINING PROTEIN"/>
    <property type="match status" value="1"/>
</dbReference>
<protein>
    <submittedName>
        <fullName evidence="1">Uncharacterized protein</fullName>
    </submittedName>
</protein>
<reference evidence="1" key="2">
    <citation type="submission" date="2025-09" db="UniProtKB">
        <authorList>
            <consortium name="Ensembl"/>
        </authorList>
    </citation>
    <scope>IDENTIFICATION</scope>
</reference>
<dbReference type="AlphaFoldDB" id="A0A8C5LYG9"/>
<dbReference type="PANTHER" id="PTHR46880:SF8">
    <property type="entry name" value="E3 SUMO-PROTEIN LIGASE KIAA1586"/>
    <property type="match status" value="1"/>
</dbReference>
<keyword evidence="2" id="KW-1185">Reference proteome</keyword>
<dbReference type="Ensembl" id="ENSLLET00000005314.1">
    <property type="protein sequence ID" value="ENSLLEP00000005090.1"/>
    <property type="gene ID" value="ENSLLEG00000003253.1"/>
</dbReference>
<sequence>MLTSLRKKIHVHKTSEAHVKAGEIQAVSRKEVMQTNIADQQKHKFASTTKVFRIAYYCAKKNRPYTDFRDLIRLQVANGTDLGRILHSEYTAAQIIDCVASEMRKKLCKAIVEQAPKLSVYIDESTTVSSQSVLIVYIRASVNGKDPVTFFLDLLHLPKADAQSIEATLTTCLSKHGFNNDFLAANWIGVCSDGASVMLGRKSGVLERLSGKYPQLVKWHCLCHRLELSISDTIDSVPGLQHVTSFFEKLYAVYHQSPKNLRELFECAKELEVQILKIGKVFTVRWVASSQRAIRAVWESYPALHSHLVKASTSSEHTTKQKSVFSGLNKVLTSEEYLLNLAGVADAVQEMGLLSEALQRDDITLPRAYQLINRSVRAIEKMKDMPGKHLKEAMESLEKGNFKGVTINPESTKGQVRINLPRFYQCLVDNLRSRLYALTASNRPAASSQSDEFESLVSEMEILNSQRWPNNVDSPWFEGEVKLEQLCKRFRLNFTSICEGFRDYIDNAGTEIPENLKPAVTAVNSLPVTSGDCERGFSTMNLVMSPIRSGLGIERLSSLLFISLIGPPADLWDPLPYVRKWLSSHRSADDNKSRKVDHPTQQEQRYSSLWDVF</sequence>
<dbReference type="InterPro" id="IPR012337">
    <property type="entry name" value="RNaseH-like_sf"/>
</dbReference>
<name>A0A8C5LYG9_9ANUR</name>
<organism evidence="1 2">
    <name type="scientific">Leptobrachium leishanense</name>
    <name type="common">Leishan spiny toad</name>
    <dbReference type="NCBI Taxonomy" id="445787"/>
    <lineage>
        <taxon>Eukaryota</taxon>
        <taxon>Metazoa</taxon>
        <taxon>Chordata</taxon>
        <taxon>Craniata</taxon>
        <taxon>Vertebrata</taxon>
        <taxon>Euteleostomi</taxon>
        <taxon>Amphibia</taxon>
        <taxon>Batrachia</taxon>
        <taxon>Anura</taxon>
        <taxon>Pelobatoidea</taxon>
        <taxon>Megophryidae</taxon>
        <taxon>Leptobrachium</taxon>
    </lineage>
</organism>
<proteinExistence type="predicted"/>
<evidence type="ECO:0000313" key="2">
    <source>
        <dbReference type="Proteomes" id="UP000694569"/>
    </source>
</evidence>
<dbReference type="SUPFAM" id="SSF53098">
    <property type="entry name" value="Ribonuclease H-like"/>
    <property type="match status" value="1"/>
</dbReference>
<evidence type="ECO:0000313" key="1">
    <source>
        <dbReference type="Ensembl" id="ENSLLEP00000005090.1"/>
    </source>
</evidence>